<dbReference type="InterPro" id="IPR002293">
    <property type="entry name" value="AA/rel_permease1"/>
</dbReference>
<organism evidence="8 9">
    <name type="scientific">Gordonia terrae</name>
    <dbReference type="NCBI Taxonomy" id="2055"/>
    <lineage>
        <taxon>Bacteria</taxon>
        <taxon>Bacillati</taxon>
        <taxon>Actinomycetota</taxon>
        <taxon>Actinomycetes</taxon>
        <taxon>Mycobacteriales</taxon>
        <taxon>Gordoniaceae</taxon>
        <taxon>Gordonia</taxon>
    </lineage>
</organism>
<feature type="transmembrane region" description="Helical" evidence="7">
    <location>
        <begin position="117"/>
        <end position="139"/>
    </location>
</feature>
<gene>
    <name evidence="8" type="ORF">DLJ61_01075</name>
</gene>
<dbReference type="GeneID" id="32686313"/>
<reference evidence="8 9" key="1">
    <citation type="submission" date="2018-05" db="EMBL/GenBank/DDBJ databases">
        <title>Complete genome sequence of Gordonia terrae NRRL B-16283.</title>
        <authorList>
            <person name="Garlena R.A."/>
            <person name="Russell D.A."/>
            <person name="Hatfull G.F."/>
        </authorList>
    </citation>
    <scope>NUCLEOTIDE SEQUENCE [LARGE SCALE GENOMIC DNA]</scope>
    <source>
        <strain evidence="8 9">NRRL B-16283</strain>
    </source>
</reference>
<dbReference type="RefSeq" id="WP_004021459.1">
    <property type="nucleotide sequence ID" value="NZ_CABEIC010000002.1"/>
</dbReference>
<feature type="transmembrane region" description="Helical" evidence="7">
    <location>
        <begin position="46"/>
        <end position="68"/>
    </location>
</feature>
<dbReference type="GO" id="GO:0022857">
    <property type="term" value="F:transmembrane transporter activity"/>
    <property type="evidence" value="ECO:0007669"/>
    <property type="project" value="InterPro"/>
</dbReference>
<feature type="transmembrane region" description="Helical" evidence="7">
    <location>
        <begin position="439"/>
        <end position="459"/>
    </location>
</feature>
<proteinExistence type="predicted"/>
<keyword evidence="2" id="KW-0813">Transport</keyword>
<feature type="transmembrane region" description="Helical" evidence="7">
    <location>
        <begin position="323"/>
        <end position="348"/>
    </location>
</feature>
<feature type="transmembrane region" description="Helical" evidence="7">
    <location>
        <begin position="471"/>
        <end position="490"/>
    </location>
</feature>
<dbReference type="PIRSF" id="PIRSF006060">
    <property type="entry name" value="AA_transporter"/>
    <property type="match status" value="1"/>
</dbReference>
<dbReference type="GO" id="GO:0016020">
    <property type="term" value="C:membrane"/>
    <property type="evidence" value="ECO:0007669"/>
    <property type="project" value="UniProtKB-SubCell"/>
</dbReference>
<feature type="transmembrane region" description="Helical" evidence="7">
    <location>
        <begin position="231"/>
        <end position="250"/>
    </location>
</feature>
<evidence type="ECO:0000256" key="6">
    <source>
        <dbReference type="SAM" id="MobiDB-lite"/>
    </source>
</evidence>
<feature type="transmembrane region" description="Helical" evidence="7">
    <location>
        <begin position="162"/>
        <end position="180"/>
    </location>
</feature>
<evidence type="ECO:0000256" key="7">
    <source>
        <dbReference type="SAM" id="Phobius"/>
    </source>
</evidence>
<dbReference type="Proteomes" id="UP000247118">
    <property type="component" value="Chromosome"/>
</dbReference>
<sequence length="517" mass="55457">MSIEEPGVSARRKRAAADTRSDDDAHLEALGYENQFERKMSLSANFALGFVYLSPMVSVVSIFALGLSSAGPPAIFWILLIGAGQLLVALVFGEVVSQYPLAGGLYQWGRRLWGGRYSWWMAWIYICGITIGITTTALFSSDFIASLFAGTASSPSVTPTDGQRLGITLAMIAICLAVNLTGTKTLARVSQIGLACEVAGIVIVGLYLLIFQRKNDFGVFFDTFGTAGDSPYFFAFLGASLVGLYMFYGFESCGEVAEETPNPARAIPKAMIMTVVFGGLFAILAFAGYVLAAPNLQAIVDGEDSNPIPTILQDSIGTVGTKLFLISVLTAFVAGVMGQQAAVSRLVYSFGRDNMFPGAPFFAKTSKRHIPSNALIAVNVVPVALVIFVFFEPGSQFRIAAFQMLAGYFAFQMVVFAALRMRLKGWKPGGPWTLGKFGIVINVAALVYGILAMLVLAKPSSDPGLAFYDRWIALIGFLVVAGVGLAYLLIAKPERNSTAPEGDAIEVSERLRSARNR</sequence>
<keyword evidence="5 7" id="KW-0472">Membrane</keyword>
<accession>A0AAD0NVL5</accession>
<dbReference type="PANTHER" id="PTHR45649">
    <property type="entry name" value="AMINO-ACID PERMEASE BAT1"/>
    <property type="match status" value="1"/>
</dbReference>
<evidence type="ECO:0000256" key="2">
    <source>
        <dbReference type="ARBA" id="ARBA00022448"/>
    </source>
</evidence>
<feature type="transmembrane region" description="Helical" evidence="7">
    <location>
        <begin position="192"/>
        <end position="211"/>
    </location>
</feature>
<comment type="subcellular location">
    <subcellularLocation>
        <location evidence="1">Membrane</location>
        <topology evidence="1">Multi-pass membrane protein</topology>
    </subcellularLocation>
</comment>
<dbReference type="Pfam" id="PF13520">
    <property type="entry name" value="AA_permease_2"/>
    <property type="match status" value="1"/>
</dbReference>
<name>A0AAD0NVL5_9ACTN</name>
<evidence type="ECO:0000256" key="1">
    <source>
        <dbReference type="ARBA" id="ARBA00004141"/>
    </source>
</evidence>
<evidence type="ECO:0000256" key="3">
    <source>
        <dbReference type="ARBA" id="ARBA00022692"/>
    </source>
</evidence>
<evidence type="ECO:0000256" key="5">
    <source>
        <dbReference type="ARBA" id="ARBA00023136"/>
    </source>
</evidence>
<feature type="transmembrane region" description="Helical" evidence="7">
    <location>
        <begin position="369"/>
        <end position="391"/>
    </location>
</feature>
<dbReference type="AlphaFoldDB" id="A0AAD0NVL5"/>
<dbReference type="PANTHER" id="PTHR45649:SF26">
    <property type="entry name" value="OS04G0435100 PROTEIN"/>
    <property type="match status" value="1"/>
</dbReference>
<feature type="transmembrane region" description="Helical" evidence="7">
    <location>
        <begin position="270"/>
        <end position="292"/>
    </location>
</feature>
<evidence type="ECO:0000313" key="9">
    <source>
        <dbReference type="Proteomes" id="UP000247118"/>
    </source>
</evidence>
<evidence type="ECO:0000256" key="4">
    <source>
        <dbReference type="ARBA" id="ARBA00022989"/>
    </source>
</evidence>
<dbReference type="Gene3D" id="1.20.1740.10">
    <property type="entry name" value="Amino acid/polyamine transporter I"/>
    <property type="match status" value="1"/>
</dbReference>
<feature type="transmembrane region" description="Helical" evidence="7">
    <location>
        <begin position="397"/>
        <end position="419"/>
    </location>
</feature>
<feature type="region of interest" description="Disordered" evidence="6">
    <location>
        <begin position="1"/>
        <end position="20"/>
    </location>
</feature>
<keyword evidence="3 7" id="KW-0812">Transmembrane</keyword>
<dbReference type="EMBL" id="CP029604">
    <property type="protein sequence ID" value="AWO82327.1"/>
    <property type="molecule type" value="Genomic_DNA"/>
</dbReference>
<feature type="transmembrane region" description="Helical" evidence="7">
    <location>
        <begin position="74"/>
        <end position="96"/>
    </location>
</feature>
<protein>
    <submittedName>
        <fullName evidence="8">Amino acid permease</fullName>
    </submittedName>
</protein>
<keyword evidence="4 7" id="KW-1133">Transmembrane helix</keyword>
<evidence type="ECO:0000313" key="8">
    <source>
        <dbReference type="EMBL" id="AWO82327.1"/>
    </source>
</evidence>